<reference evidence="2 3" key="1">
    <citation type="submission" date="2014-03" db="EMBL/GenBank/DDBJ databases">
        <title>The draft genome sequence of Thalassospira alkalitolerans JCM 18968.</title>
        <authorList>
            <person name="Lai Q."/>
            <person name="Shao Z."/>
        </authorList>
    </citation>
    <scope>NUCLEOTIDE SEQUENCE [LARGE SCALE GENOMIC DNA]</scope>
    <source>
        <strain evidence="2 3">JCM 18968</strain>
    </source>
</reference>
<organism evidence="2 3">
    <name type="scientific">Thalassospira alkalitolerans</name>
    <dbReference type="NCBI Taxonomy" id="1293890"/>
    <lineage>
        <taxon>Bacteria</taxon>
        <taxon>Pseudomonadati</taxon>
        <taxon>Pseudomonadota</taxon>
        <taxon>Alphaproteobacteria</taxon>
        <taxon>Rhodospirillales</taxon>
        <taxon>Thalassospiraceae</taxon>
        <taxon>Thalassospira</taxon>
    </lineage>
</organism>
<keyword evidence="1" id="KW-0620">Polyamine biosynthesis</keyword>
<dbReference type="STRING" id="1293890.TALK_10110"/>
<dbReference type="PANTHER" id="PTHR43317">
    <property type="entry name" value="THERMOSPERMINE SYNTHASE ACAULIS5"/>
    <property type="match status" value="1"/>
</dbReference>
<proteinExistence type="predicted"/>
<dbReference type="GO" id="GO:0006596">
    <property type="term" value="P:polyamine biosynthetic process"/>
    <property type="evidence" value="ECO:0007669"/>
    <property type="project" value="UniProtKB-KW"/>
</dbReference>
<evidence type="ECO:0000313" key="2">
    <source>
        <dbReference type="EMBL" id="OSQ47958.1"/>
    </source>
</evidence>
<name>A0A1Y2LB93_9PROT</name>
<protein>
    <submittedName>
        <fullName evidence="2">Spermidine synthase</fullName>
    </submittedName>
</protein>
<keyword evidence="3" id="KW-1185">Reference proteome</keyword>
<dbReference type="AlphaFoldDB" id="A0A1Y2LB93"/>
<dbReference type="OrthoDB" id="9793351at2"/>
<dbReference type="RefSeq" id="WP_085618441.1">
    <property type="nucleotide sequence ID" value="NZ_CAXBPE010000017.1"/>
</dbReference>
<evidence type="ECO:0000313" key="3">
    <source>
        <dbReference type="Proteomes" id="UP000193396"/>
    </source>
</evidence>
<dbReference type="Proteomes" id="UP000193396">
    <property type="component" value="Unassembled WGS sequence"/>
</dbReference>
<sequence length="240" mass="26175">MSLLFKELDYRPTAMGVLSLRRRRELTLDIDVYEIKLDDEYLMSSLFTDAEIALADLGLAELSGDNLDVVVGGLGLGYTAKAALDNPAVGKLAVIDTLAEVIEWHQNGLLPLGPQLSGDPRCSLVHGDFFAASLAQTLGMDPARPDTRHDAILLDIDHSPANVLHPDHARLYTEDGLKQLASHLTPGGIFALWSTELPDPAFEAKLATAFATYRSDVITFKHPVLDREDINTVYVARKAA</sequence>
<dbReference type="Gene3D" id="3.40.50.150">
    <property type="entry name" value="Vaccinia Virus protein VP39"/>
    <property type="match status" value="1"/>
</dbReference>
<gene>
    <name evidence="2" type="ORF">TALK_10110</name>
</gene>
<dbReference type="InterPro" id="IPR029063">
    <property type="entry name" value="SAM-dependent_MTases_sf"/>
</dbReference>
<accession>A0A1Y2LB93</accession>
<comment type="caution">
    <text evidence="2">The sequence shown here is derived from an EMBL/GenBank/DDBJ whole genome shotgun (WGS) entry which is preliminary data.</text>
</comment>
<evidence type="ECO:0000256" key="1">
    <source>
        <dbReference type="ARBA" id="ARBA00023115"/>
    </source>
</evidence>
<dbReference type="PANTHER" id="PTHR43317:SF3">
    <property type="entry name" value="BLR2883 PROTEIN"/>
    <property type="match status" value="1"/>
</dbReference>
<dbReference type="EMBL" id="JFKB01000006">
    <property type="protein sequence ID" value="OSQ47958.1"/>
    <property type="molecule type" value="Genomic_DNA"/>
</dbReference>
<dbReference type="SUPFAM" id="SSF53335">
    <property type="entry name" value="S-adenosyl-L-methionine-dependent methyltransferases"/>
    <property type="match status" value="1"/>
</dbReference>